<name>A0A6J1L9V6_DROHY</name>
<feature type="chain" id="PRO_5026751788" evidence="1">
    <location>
        <begin position="26"/>
        <end position="230"/>
    </location>
</feature>
<evidence type="ECO:0000313" key="3">
    <source>
        <dbReference type="RefSeq" id="XP_023161864.2"/>
    </source>
</evidence>
<evidence type="ECO:0000313" key="2">
    <source>
        <dbReference type="Proteomes" id="UP000504633"/>
    </source>
</evidence>
<dbReference type="OMA" id="SAAICMT"/>
<keyword evidence="2" id="KW-1185">Reference proteome</keyword>
<feature type="signal peptide" evidence="1">
    <location>
        <begin position="1"/>
        <end position="25"/>
    </location>
</feature>
<dbReference type="KEGG" id="dhe:111593377"/>
<protein>
    <submittedName>
        <fullName evidence="3">Uncharacterized protein LOC111593377</fullName>
    </submittedName>
</protein>
<dbReference type="PANTHER" id="PTHR21398:SF7">
    <property type="entry name" value="LP19941P"/>
    <property type="match status" value="1"/>
</dbReference>
<dbReference type="InterPro" id="IPR006631">
    <property type="entry name" value="DM4_12"/>
</dbReference>
<evidence type="ECO:0000256" key="1">
    <source>
        <dbReference type="SAM" id="SignalP"/>
    </source>
</evidence>
<dbReference type="OrthoDB" id="8185446at2759"/>
<dbReference type="PANTHER" id="PTHR21398">
    <property type="entry name" value="AGAP007094-PA"/>
    <property type="match status" value="1"/>
</dbReference>
<keyword evidence="1" id="KW-0732">Signal</keyword>
<accession>A0A6J1L9V6</accession>
<dbReference type="AlphaFoldDB" id="A0A6J1L9V6"/>
<gene>
    <name evidence="3" type="primary">LOC111593377</name>
</gene>
<proteinExistence type="predicted"/>
<organism evidence="2 3">
    <name type="scientific">Drosophila hydei</name>
    <name type="common">Fruit fly</name>
    <dbReference type="NCBI Taxonomy" id="7224"/>
    <lineage>
        <taxon>Eukaryota</taxon>
        <taxon>Metazoa</taxon>
        <taxon>Ecdysozoa</taxon>
        <taxon>Arthropoda</taxon>
        <taxon>Hexapoda</taxon>
        <taxon>Insecta</taxon>
        <taxon>Pterygota</taxon>
        <taxon>Neoptera</taxon>
        <taxon>Endopterygota</taxon>
        <taxon>Diptera</taxon>
        <taxon>Brachycera</taxon>
        <taxon>Muscomorpha</taxon>
        <taxon>Ephydroidea</taxon>
        <taxon>Drosophilidae</taxon>
        <taxon>Drosophila</taxon>
    </lineage>
</organism>
<dbReference type="GeneID" id="111593377"/>
<dbReference type="SMART" id="SM00718">
    <property type="entry name" value="DM4_12"/>
    <property type="match status" value="1"/>
</dbReference>
<dbReference type="Pfam" id="PF07841">
    <property type="entry name" value="DM4_12"/>
    <property type="match status" value="1"/>
</dbReference>
<dbReference type="Proteomes" id="UP000504633">
    <property type="component" value="Unplaced"/>
</dbReference>
<dbReference type="RefSeq" id="XP_023161864.2">
    <property type="nucleotide sequence ID" value="XM_023306096.2"/>
</dbReference>
<sequence length="230" mass="25670">MTRLLHLTLNAIVLLSVSQEPVAEAQHVAGAGGNATKAVTKLLSRQKRYLAFPEGSSVSAAICLTIGMIGNPDVDYLSWAVNWGVAYDLPNHNWVIQHAHGFANLTKPMLQRRSRRSFYDEIHSAFDHMGFNGRACVARALCESAKYLHAPGQRGNMLEELVRAVLSMPTSPVAAYEPQAHHHYDRIYRRSKRHSRDCNELYPGCQFSLLALALGKYVSAPAQFTKYNFM</sequence>
<reference evidence="3" key="1">
    <citation type="submission" date="2025-08" db="UniProtKB">
        <authorList>
            <consortium name="RefSeq"/>
        </authorList>
    </citation>
    <scope>IDENTIFICATION</scope>
    <source>
        <strain evidence="3">15085-1641.00</strain>
        <tissue evidence="3">Whole body</tissue>
    </source>
</reference>